<sequence length="76" mass="8825">MKHDFKVGDWIVCIRNQGQEENLTIGKLYKVYGISAYGNPIVIENSDMGMSYIRFEKEDPFQTKVRQIRDANLSKP</sequence>
<gene>
    <name evidence="1" type="ORF">CLV58_11932</name>
</gene>
<keyword evidence="2" id="KW-1185">Reference proteome</keyword>
<comment type="caution">
    <text evidence="1">The sequence shown here is derived from an EMBL/GenBank/DDBJ whole genome shotgun (WGS) entry which is preliminary data.</text>
</comment>
<reference evidence="1 2" key="1">
    <citation type="submission" date="2018-03" db="EMBL/GenBank/DDBJ databases">
        <title>Genomic Encyclopedia of Archaeal and Bacterial Type Strains, Phase II (KMG-II): from individual species to whole genera.</title>
        <authorList>
            <person name="Goeker M."/>
        </authorList>
    </citation>
    <scope>NUCLEOTIDE SEQUENCE [LARGE SCALE GENOMIC DNA]</scope>
    <source>
        <strain evidence="1 2">DSM 28354</strain>
    </source>
</reference>
<name>A0A2T0SKH3_9BACT</name>
<evidence type="ECO:0000313" key="2">
    <source>
        <dbReference type="Proteomes" id="UP000238375"/>
    </source>
</evidence>
<dbReference type="EMBL" id="PVTE01000019">
    <property type="protein sequence ID" value="PRY33883.1"/>
    <property type="molecule type" value="Genomic_DNA"/>
</dbReference>
<organism evidence="1 2">
    <name type="scientific">Spirosoma oryzae</name>
    <dbReference type="NCBI Taxonomy" id="1469603"/>
    <lineage>
        <taxon>Bacteria</taxon>
        <taxon>Pseudomonadati</taxon>
        <taxon>Bacteroidota</taxon>
        <taxon>Cytophagia</taxon>
        <taxon>Cytophagales</taxon>
        <taxon>Cytophagaceae</taxon>
        <taxon>Spirosoma</taxon>
    </lineage>
</organism>
<dbReference type="Proteomes" id="UP000238375">
    <property type="component" value="Unassembled WGS sequence"/>
</dbReference>
<accession>A0A2T0SKH3</accession>
<dbReference type="RefSeq" id="WP_106139547.1">
    <property type="nucleotide sequence ID" value="NZ_PVTE01000019.1"/>
</dbReference>
<evidence type="ECO:0000313" key="1">
    <source>
        <dbReference type="EMBL" id="PRY33883.1"/>
    </source>
</evidence>
<protein>
    <submittedName>
        <fullName evidence="1">Uncharacterized protein</fullName>
    </submittedName>
</protein>
<proteinExistence type="predicted"/>
<dbReference type="AlphaFoldDB" id="A0A2T0SKH3"/>